<dbReference type="GO" id="GO:0003725">
    <property type="term" value="F:double-stranded RNA binding"/>
    <property type="evidence" value="ECO:0007669"/>
    <property type="project" value="InterPro"/>
</dbReference>
<dbReference type="EMBL" id="VIIS01001852">
    <property type="protein sequence ID" value="KAF0291836.1"/>
    <property type="molecule type" value="Genomic_DNA"/>
</dbReference>
<keyword evidence="10" id="KW-0472">Membrane</keyword>
<keyword evidence="13" id="KW-1185">Reference proteome</keyword>
<keyword evidence="2" id="KW-0694">RNA-binding</keyword>
<reference evidence="12 13" key="1">
    <citation type="submission" date="2019-07" db="EMBL/GenBank/DDBJ databases">
        <title>Draft genome assembly of a fouling barnacle, Amphibalanus amphitrite (Darwin, 1854): The first reference genome for Thecostraca.</title>
        <authorList>
            <person name="Kim W."/>
        </authorList>
    </citation>
    <scope>NUCLEOTIDE SEQUENCE [LARGE SCALE GENOMIC DNA]</scope>
    <source>
        <strain evidence="12">SNU_AA5</strain>
        <tissue evidence="12">Soma without cirri and trophi</tissue>
    </source>
</reference>
<evidence type="ECO:0000256" key="4">
    <source>
        <dbReference type="ARBA" id="ARBA00022980"/>
    </source>
</evidence>
<dbReference type="GO" id="GO:0004525">
    <property type="term" value="F:ribonuclease III activity"/>
    <property type="evidence" value="ECO:0007669"/>
    <property type="project" value="InterPro"/>
</dbReference>
<evidence type="ECO:0000256" key="6">
    <source>
        <dbReference type="ARBA" id="ARBA00023274"/>
    </source>
</evidence>
<gene>
    <name evidence="12" type="primary">MRPL44</name>
    <name evidence="12" type="ORF">FJT64_010089</name>
</gene>
<dbReference type="PANTHER" id="PTHR11207:SF5">
    <property type="entry name" value="LARGE RIBOSOMAL SUBUNIT PROTEIN ML44"/>
    <property type="match status" value="1"/>
</dbReference>
<keyword evidence="10" id="KW-1133">Transmembrane helix</keyword>
<feature type="region of interest" description="Disordered" evidence="9">
    <location>
        <begin position="99"/>
        <end position="121"/>
    </location>
</feature>
<keyword evidence="6" id="KW-0687">Ribonucleoprotein</keyword>
<dbReference type="OrthoDB" id="444135at2759"/>
<keyword evidence="10" id="KW-0812">Transmembrane</keyword>
<keyword evidence="3" id="KW-0809">Transit peptide</keyword>
<feature type="compositionally biased region" description="Basic and acidic residues" evidence="9">
    <location>
        <begin position="99"/>
        <end position="108"/>
    </location>
</feature>
<dbReference type="SUPFAM" id="SSF54768">
    <property type="entry name" value="dsRNA-binding domain-like"/>
    <property type="match status" value="1"/>
</dbReference>
<dbReference type="InterPro" id="IPR055189">
    <property type="entry name" value="RM44_endonuclase"/>
</dbReference>
<evidence type="ECO:0000313" key="12">
    <source>
        <dbReference type="EMBL" id="KAF0291836.1"/>
    </source>
</evidence>
<dbReference type="Pfam" id="PF22892">
    <property type="entry name" value="DSRM_MRPL44"/>
    <property type="match status" value="1"/>
</dbReference>
<dbReference type="GO" id="GO:0070877">
    <property type="term" value="C:microprocessor complex"/>
    <property type="evidence" value="ECO:0007669"/>
    <property type="project" value="TreeGrafter"/>
</dbReference>
<dbReference type="InterPro" id="IPR036389">
    <property type="entry name" value="RNase_III_sf"/>
</dbReference>
<dbReference type="InterPro" id="IPR044444">
    <property type="entry name" value="Ribosomal_mL44_DSRM_metazoa"/>
</dbReference>
<name>A0A6A4VBG5_AMPAM</name>
<organism evidence="12 13">
    <name type="scientific">Amphibalanus amphitrite</name>
    <name type="common">Striped barnacle</name>
    <name type="synonym">Balanus amphitrite</name>
    <dbReference type="NCBI Taxonomy" id="1232801"/>
    <lineage>
        <taxon>Eukaryota</taxon>
        <taxon>Metazoa</taxon>
        <taxon>Ecdysozoa</taxon>
        <taxon>Arthropoda</taxon>
        <taxon>Crustacea</taxon>
        <taxon>Multicrustacea</taxon>
        <taxon>Cirripedia</taxon>
        <taxon>Thoracica</taxon>
        <taxon>Thoracicalcarea</taxon>
        <taxon>Balanomorpha</taxon>
        <taxon>Balanoidea</taxon>
        <taxon>Balanidae</taxon>
        <taxon>Amphibalaninae</taxon>
        <taxon>Amphibalanus</taxon>
    </lineage>
</organism>
<keyword evidence="5" id="KW-0496">Mitochondrion</keyword>
<accession>A0A6A4VBG5</accession>
<dbReference type="AlphaFoldDB" id="A0A6A4VBG5"/>
<keyword evidence="4 12" id="KW-0689">Ribosomal protein</keyword>
<dbReference type="Pfam" id="PF22935">
    <property type="entry name" value="RM44_endonuclase"/>
    <property type="match status" value="1"/>
</dbReference>
<dbReference type="GO" id="GO:0006396">
    <property type="term" value="P:RNA processing"/>
    <property type="evidence" value="ECO:0007669"/>
    <property type="project" value="InterPro"/>
</dbReference>
<evidence type="ECO:0000256" key="10">
    <source>
        <dbReference type="SAM" id="Phobius"/>
    </source>
</evidence>
<sequence length="437" mass="48936">MAAPYIQIGFCGRSIVKLCNASSTVFVARRTFLPKHVRPTLSAIAARKKKQKPAPPEPRSSYIEWNYPAELFAFSARLGESVDEPLLRRALTERSHMLQSQAERRRLGLPENEADSASNTELAERGSDIMTSYISGWLRSALPLLPEEGVQSVTSYLTSQQELNQLASGIGLKDIVLSEEYPPSEETMARCLRAFVAALAESSGEERAQLFVRDFVLARLATVDLTAVWQIEELLSVLSCRAVCSAQMSRCLRCLMCLIRCLFCLTCCLFCLTYRLFCLTYCLFCLTYRLFCLTYRLFCLTYRLFCLTYRLFCLTYRLFCAHESLSVLSDVLYLLSEPLSVLSDVLRRCGREPPEPRLLRSAGPGSLLAAYVVGVYSDRKLMGYAPGDSVSEATELAARAALNQLMGVSERSAPLDIRAERTLRHAPAAALAEWRPL</sequence>
<evidence type="ECO:0000256" key="8">
    <source>
        <dbReference type="ARBA" id="ARBA00035187"/>
    </source>
</evidence>
<evidence type="ECO:0000256" key="2">
    <source>
        <dbReference type="ARBA" id="ARBA00022884"/>
    </source>
</evidence>
<dbReference type="Gene3D" id="3.30.160.20">
    <property type="match status" value="1"/>
</dbReference>
<dbReference type="PANTHER" id="PTHR11207">
    <property type="entry name" value="RIBONUCLEASE III"/>
    <property type="match status" value="1"/>
</dbReference>
<dbReference type="Proteomes" id="UP000440578">
    <property type="component" value="Unassembled WGS sequence"/>
</dbReference>
<proteinExistence type="inferred from homology"/>
<feature type="domain" description="RNase III" evidence="11">
    <location>
        <begin position="85"/>
        <end position="225"/>
    </location>
</feature>
<dbReference type="InterPro" id="IPR000999">
    <property type="entry name" value="RNase_III_dom"/>
</dbReference>
<dbReference type="GO" id="GO:0005762">
    <property type="term" value="C:mitochondrial large ribosomal subunit"/>
    <property type="evidence" value="ECO:0007669"/>
    <property type="project" value="TreeGrafter"/>
</dbReference>
<evidence type="ECO:0000256" key="5">
    <source>
        <dbReference type="ARBA" id="ARBA00023128"/>
    </source>
</evidence>
<evidence type="ECO:0000256" key="9">
    <source>
        <dbReference type="SAM" id="MobiDB-lite"/>
    </source>
</evidence>
<comment type="similarity">
    <text evidence="7">Belongs to the ribonuclease III family. Mitochondrion-specific ribosomal protein mL44 subfamily.</text>
</comment>
<evidence type="ECO:0000256" key="7">
    <source>
        <dbReference type="ARBA" id="ARBA00024034"/>
    </source>
</evidence>
<evidence type="ECO:0000256" key="1">
    <source>
        <dbReference type="ARBA" id="ARBA00004173"/>
    </source>
</evidence>
<dbReference type="Gene3D" id="1.10.1520.10">
    <property type="entry name" value="Ribonuclease III domain"/>
    <property type="match status" value="1"/>
</dbReference>
<comment type="caution">
    <text evidence="12">The sequence shown here is derived from an EMBL/GenBank/DDBJ whole genome shotgun (WGS) entry which is preliminary data.</text>
</comment>
<evidence type="ECO:0000259" key="11">
    <source>
        <dbReference type="SMART" id="SM00535"/>
    </source>
</evidence>
<dbReference type="GO" id="GO:0070125">
    <property type="term" value="P:mitochondrial translational elongation"/>
    <property type="evidence" value="ECO:0007669"/>
    <property type="project" value="TreeGrafter"/>
</dbReference>
<feature type="transmembrane region" description="Helical" evidence="10">
    <location>
        <begin position="257"/>
        <end position="277"/>
    </location>
</feature>
<dbReference type="SMART" id="SM00535">
    <property type="entry name" value="RIBOc"/>
    <property type="match status" value="1"/>
</dbReference>
<evidence type="ECO:0000256" key="3">
    <source>
        <dbReference type="ARBA" id="ARBA00022946"/>
    </source>
</evidence>
<dbReference type="SUPFAM" id="SSF69065">
    <property type="entry name" value="RNase III domain-like"/>
    <property type="match status" value="1"/>
</dbReference>
<evidence type="ECO:0000313" key="13">
    <source>
        <dbReference type="Proteomes" id="UP000440578"/>
    </source>
</evidence>
<comment type="subcellular location">
    <subcellularLocation>
        <location evidence="1">Mitochondrion</location>
    </subcellularLocation>
</comment>
<protein>
    <recommendedName>
        <fullName evidence="8">Large ribosomal subunit protein mL44</fullName>
    </recommendedName>
</protein>